<dbReference type="eggNOG" id="COG0645">
    <property type="taxonomic scope" value="Bacteria"/>
</dbReference>
<gene>
    <name evidence="1" type="ordered locus">Bfae_10250</name>
</gene>
<dbReference type="Pfam" id="PF13671">
    <property type="entry name" value="AAA_33"/>
    <property type="match status" value="1"/>
</dbReference>
<dbReference type="AlphaFoldDB" id="C7MBA0"/>
<name>C7MBA0_BRAFD</name>
<dbReference type="SUPFAM" id="SSF52540">
    <property type="entry name" value="P-loop containing nucleoside triphosphate hydrolases"/>
    <property type="match status" value="1"/>
</dbReference>
<dbReference type="OrthoDB" id="193997at2"/>
<dbReference type="HOGENOM" id="CLU_092496_1_1_11"/>
<evidence type="ECO:0000313" key="2">
    <source>
        <dbReference type="Proteomes" id="UP000001919"/>
    </source>
</evidence>
<organism evidence="1 2">
    <name type="scientific">Brachybacterium faecium (strain ATCC 43885 / DSM 4810 / JCM 11609 / LMG 19847 / NBRC 14762 / NCIMB 9860 / 6-10)</name>
    <dbReference type="NCBI Taxonomy" id="446465"/>
    <lineage>
        <taxon>Bacteria</taxon>
        <taxon>Bacillati</taxon>
        <taxon>Actinomycetota</taxon>
        <taxon>Actinomycetes</taxon>
        <taxon>Micrococcales</taxon>
        <taxon>Dermabacteraceae</taxon>
        <taxon>Brachybacterium</taxon>
    </lineage>
</organism>
<dbReference type="STRING" id="446465.Bfae_10250"/>
<protein>
    <submittedName>
        <fullName evidence="1">Uncharacterized protein</fullName>
    </submittedName>
</protein>
<dbReference type="PATRIC" id="fig|446465.5.peg.1022"/>
<keyword evidence="2" id="KW-1185">Reference proteome</keyword>
<proteinExistence type="predicted"/>
<reference evidence="1 2" key="1">
    <citation type="journal article" date="2009" name="Stand. Genomic Sci.">
        <title>Complete genome sequence of Brachybacterium faecium type strain (Schefferle 6-10).</title>
        <authorList>
            <person name="Lapidus A."/>
            <person name="Pukall R."/>
            <person name="Labuttii K."/>
            <person name="Copeland A."/>
            <person name="Del Rio T.G."/>
            <person name="Nolan M."/>
            <person name="Chen F."/>
            <person name="Lucas S."/>
            <person name="Tice H."/>
            <person name="Cheng J.F."/>
            <person name="Bruce D."/>
            <person name="Goodwin L."/>
            <person name="Pitluck S."/>
            <person name="Rohde M."/>
            <person name="Goker M."/>
            <person name="Pati A."/>
            <person name="Ivanova N."/>
            <person name="Mavrommatis K."/>
            <person name="Chen A."/>
            <person name="Palaniappan K."/>
            <person name="D'haeseleer P."/>
            <person name="Chain P."/>
            <person name="Bristow J."/>
            <person name="Eisen J.A."/>
            <person name="Markowitz V."/>
            <person name="Hugenholtz P."/>
            <person name="Kyrpides N.C."/>
            <person name="Klenk H.P."/>
        </authorList>
    </citation>
    <scope>NUCLEOTIDE SEQUENCE [LARGE SCALE GENOMIC DNA]</scope>
    <source>
        <strain evidence="2">ATCC 43885 / DSM 4810 / JCM 11609 / LMG 19847 / NBRC 14762 / NCIMB 9860 / 6-10</strain>
    </source>
</reference>
<evidence type="ECO:0000313" key="1">
    <source>
        <dbReference type="EMBL" id="ACU84873.1"/>
    </source>
</evidence>
<dbReference type="Proteomes" id="UP000001919">
    <property type="component" value="Chromosome"/>
</dbReference>
<dbReference type="KEGG" id="bfa:Bfae_10250"/>
<accession>C7MBA0</accession>
<dbReference type="InterPro" id="IPR027417">
    <property type="entry name" value="P-loop_NTPase"/>
</dbReference>
<dbReference type="EMBL" id="CP001643">
    <property type="protein sequence ID" value="ACU84873.1"/>
    <property type="molecule type" value="Genomic_DNA"/>
</dbReference>
<dbReference type="Gene3D" id="3.40.50.300">
    <property type="entry name" value="P-loop containing nucleotide triphosphate hydrolases"/>
    <property type="match status" value="1"/>
</dbReference>
<sequence length="197" mass="20889">MNRSTVSAAAEGGEQSGARLYLLQGAPAVGKLTLARELEARTGAIVVDNHLVNNAVFVPLGMGRDAEVTLEQTDALRARVLDVVLEATLAAPAALSHVFTNWLPDDPANAAHVERLRELARRRGARFVPVWMSASAEALTARVASPGRAERSKLVDPAVLRELLTRPELPPPADALTLELSETTPAQAAQQLLAALA</sequence>